<reference evidence="3 4" key="1">
    <citation type="submission" date="2020-07" db="EMBL/GenBank/DDBJ databases">
        <title>Vibrio marinisediminis sp. nov., isolated from marine sediment.</title>
        <authorList>
            <person name="Ji X."/>
        </authorList>
    </citation>
    <scope>NUCLEOTIDE SEQUENCE [LARGE SCALE GENOMIC DNA]</scope>
    <source>
        <strain evidence="3 4">404</strain>
    </source>
</reference>
<accession>A0A7W2ITT8</accession>
<evidence type="ECO:0000313" key="3">
    <source>
        <dbReference type="EMBL" id="MBA5762891.1"/>
    </source>
</evidence>
<comment type="caution">
    <text evidence="3">The sequence shown here is derived from an EMBL/GenBank/DDBJ whole genome shotgun (WGS) entry which is preliminary data.</text>
</comment>
<gene>
    <name evidence="3" type="ORF">H2O73_11085</name>
</gene>
<dbReference type="AlphaFoldDB" id="A0A7W2ITT8"/>
<keyword evidence="4" id="KW-1185">Reference proteome</keyword>
<dbReference type="EMBL" id="JACFYF010000005">
    <property type="protein sequence ID" value="MBA5762891.1"/>
    <property type="molecule type" value="Genomic_DNA"/>
</dbReference>
<feature type="signal peptide" evidence="1">
    <location>
        <begin position="1"/>
        <end position="20"/>
    </location>
</feature>
<evidence type="ECO:0000256" key="1">
    <source>
        <dbReference type="SAM" id="SignalP"/>
    </source>
</evidence>
<dbReference type="Pfam" id="PF13511">
    <property type="entry name" value="DUF4124"/>
    <property type="match status" value="1"/>
</dbReference>
<feature type="chain" id="PRO_5030567237" evidence="1">
    <location>
        <begin position="21"/>
        <end position="176"/>
    </location>
</feature>
<feature type="domain" description="DUF4124" evidence="2">
    <location>
        <begin position="9"/>
        <end position="48"/>
    </location>
</feature>
<evidence type="ECO:0000313" key="4">
    <source>
        <dbReference type="Proteomes" id="UP000571701"/>
    </source>
</evidence>
<evidence type="ECO:0000259" key="2">
    <source>
        <dbReference type="Pfam" id="PF13511"/>
    </source>
</evidence>
<dbReference type="Proteomes" id="UP000571701">
    <property type="component" value="Unassembled WGS sequence"/>
</dbReference>
<keyword evidence="1" id="KW-0732">Signal</keyword>
<organism evidence="3 4">
    <name type="scientific">Vibrio marinisediminis</name>
    <dbReference type="NCBI Taxonomy" id="2758441"/>
    <lineage>
        <taxon>Bacteria</taxon>
        <taxon>Pseudomonadati</taxon>
        <taxon>Pseudomonadota</taxon>
        <taxon>Gammaproteobacteria</taxon>
        <taxon>Vibrionales</taxon>
        <taxon>Vibrionaceae</taxon>
        <taxon>Vibrio</taxon>
    </lineage>
</organism>
<sequence length="176" mass="19534">MAKQLLFCALCFLTMSPALAQVAYTWIDNNGVLHFSDAPDHPNAQAVELPEFDLSSVANNNADQEAASAPTQTSLPSEPKKPELAPLTFIFHTPEHDQVIRNNNGNITIEVKLNRSLSAGEQLQLWFDNQPYQAPQITTSWQLKNIDRGTHQIQVKAIQNGKKIASSSLITVHLHR</sequence>
<dbReference type="InterPro" id="IPR025392">
    <property type="entry name" value="DUF4124"/>
</dbReference>
<dbReference type="RefSeq" id="WP_182108907.1">
    <property type="nucleotide sequence ID" value="NZ_JACFYF010000005.1"/>
</dbReference>
<proteinExistence type="predicted"/>
<name>A0A7W2ITT8_9VIBR</name>
<protein>
    <submittedName>
        <fullName evidence="3">DUF4124 domain-containing protein</fullName>
    </submittedName>
</protein>